<dbReference type="EMBL" id="CCKQ01006189">
    <property type="protein sequence ID" value="CDW77477.1"/>
    <property type="molecule type" value="Genomic_DNA"/>
</dbReference>
<dbReference type="InParanoid" id="A0A078A7F5"/>
<feature type="compositionally biased region" description="Polar residues" evidence="2">
    <location>
        <begin position="363"/>
        <end position="398"/>
    </location>
</feature>
<dbReference type="Proteomes" id="UP000039865">
    <property type="component" value="Unassembled WGS sequence"/>
</dbReference>
<feature type="region of interest" description="Disordered" evidence="2">
    <location>
        <begin position="363"/>
        <end position="403"/>
    </location>
</feature>
<reference evidence="3 4" key="1">
    <citation type="submission" date="2014-06" db="EMBL/GenBank/DDBJ databases">
        <authorList>
            <person name="Swart Estienne"/>
        </authorList>
    </citation>
    <scope>NUCLEOTIDE SEQUENCE [LARGE SCALE GENOMIC DNA]</scope>
    <source>
        <strain evidence="3 4">130c</strain>
    </source>
</reference>
<keyword evidence="1" id="KW-0175">Coiled coil</keyword>
<protein>
    <submittedName>
        <fullName evidence="3">Uncharacterized protein</fullName>
    </submittedName>
</protein>
<feature type="coiled-coil region" evidence="1">
    <location>
        <begin position="62"/>
        <end position="96"/>
    </location>
</feature>
<sequence>MLNRNHEYQCSLYTTAKQREQQALTQKQKELRAKLQRQTTVIKEETASSNGNYDYGLRSENREDYLTQIEQTTKDLEEIQKQIQKKENEQSEQLSKDAYQAMMTASFNPDMELARRTKDFIQKERIKKNSSKDFLYSRVDVFFKDKLKEAQEKDKSYKYQRLLNKIASQSIIEDQKTSQHHQSQAENKHNIFTISRNSAASRPFTAFTKFGAQSIKTDTQLSRFKQKIYSISSVSSQQQLQGVTINILSERNENNQIEVKSIDDPFPEQNSRQSAALTKFKTHIQDKPGTAIKAFHPYYDTNPKEGTSSTIININKLSIPNRPQSFAQSRISEMRQSLVVNQHNESENDNFLQPSINQENMSKSIQRPQTQGISNHNMETQKSESNFRISRPKSSSQRADAKKRLLKSASGLDILKRNMVSISKEPQYMSHRLLVEAKQSKEQVQKDVVSLIVNCKKFQRQAKSKSFTRKINQVIQLVIKVINVLQNYNQYQRQEKRMTKEIENLKDDIMMARLEKFNYMEDLEEIKEDQI</sequence>
<accession>A0A078A7F5</accession>
<evidence type="ECO:0000313" key="4">
    <source>
        <dbReference type="Proteomes" id="UP000039865"/>
    </source>
</evidence>
<evidence type="ECO:0000256" key="2">
    <source>
        <dbReference type="SAM" id="MobiDB-lite"/>
    </source>
</evidence>
<dbReference type="AlphaFoldDB" id="A0A078A7F5"/>
<keyword evidence="4" id="KW-1185">Reference proteome</keyword>
<name>A0A078A7F5_STYLE</name>
<feature type="coiled-coil region" evidence="1">
    <location>
        <begin position="488"/>
        <end position="515"/>
    </location>
</feature>
<evidence type="ECO:0000256" key="1">
    <source>
        <dbReference type="SAM" id="Coils"/>
    </source>
</evidence>
<gene>
    <name evidence="3" type="primary">Contig3266.g3489</name>
    <name evidence="3" type="ORF">STYLEM_6438</name>
</gene>
<evidence type="ECO:0000313" key="3">
    <source>
        <dbReference type="EMBL" id="CDW77477.1"/>
    </source>
</evidence>
<proteinExistence type="predicted"/>
<organism evidence="3 4">
    <name type="scientific">Stylonychia lemnae</name>
    <name type="common">Ciliate</name>
    <dbReference type="NCBI Taxonomy" id="5949"/>
    <lineage>
        <taxon>Eukaryota</taxon>
        <taxon>Sar</taxon>
        <taxon>Alveolata</taxon>
        <taxon>Ciliophora</taxon>
        <taxon>Intramacronucleata</taxon>
        <taxon>Spirotrichea</taxon>
        <taxon>Stichotrichia</taxon>
        <taxon>Sporadotrichida</taxon>
        <taxon>Oxytrichidae</taxon>
        <taxon>Stylonychinae</taxon>
        <taxon>Stylonychia</taxon>
    </lineage>
</organism>